<sequence length="291" mass="33785">MKTAFKKLIHEPLIHFLFISLGFFFVYDLLNPQTADESKIITISQNRVGLLIQGFEKTWTRPPTAQELTKIIDDYALNEIYSREAIALGLGENDEVIRRRLRQKMEFILQDISALQQPTTQELTQYFQQHSENYQEEALYSFEQKYLTTNRSSKQLKQLIAKQKQRILSGQNPQGDTSLIAADFAKMSVYHINRQFGKYFNEVLDKAPLNQWVGPVKSGLGLHFIKVSQRIDGKILPLMQVKEQVIKDWQHQQSIDFTNKYQQELLLQYDVIVAKQVSDLLSVKDSSPVEK</sequence>
<dbReference type="Pfam" id="PF13145">
    <property type="entry name" value="Rotamase_2"/>
    <property type="match status" value="1"/>
</dbReference>
<evidence type="ECO:0000313" key="4">
    <source>
        <dbReference type="Proteomes" id="UP000197068"/>
    </source>
</evidence>
<dbReference type="Proteomes" id="UP000197068">
    <property type="component" value="Unassembled WGS sequence"/>
</dbReference>
<keyword evidence="1" id="KW-1133">Transmembrane helix</keyword>
<protein>
    <recommendedName>
        <fullName evidence="2">PpiC domain-containing protein</fullName>
    </recommendedName>
</protein>
<evidence type="ECO:0000256" key="1">
    <source>
        <dbReference type="SAM" id="Phobius"/>
    </source>
</evidence>
<name>A0ABQ0MWS6_9GAMM</name>
<reference evidence="3 4" key="1">
    <citation type="submission" date="2017-06" db="EMBL/GenBank/DDBJ databases">
        <title>Whole Genome Sequences of Colwellia marinimaniae MTCD1.</title>
        <authorList>
            <person name="Kusumoto H."/>
            <person name="Inoue M."/>
            <person name="Tanikawa K."/>
            <person name="Maeji H."/>
            <person name="Cameron J.H."/>
            <person name="Bartlett D.H."/>
        </authorList>
    </citation>
    <scope>NUCLEOTIDE SEQUENCE [LARGE SCALE GENOMIC DNA]</scope>
    <source>
        <strain evidence="3 4">MTCD1</strain>
    </source>
</reference>
<keyword evidence="1" id="KW-0812">Transmembrane</keyword>
<keyword evidence="4" id="KW-1185">Reference proteome</keyword>
<dbReference type="EMBL" id="BDQM01000019">
    <property type="protein sequence ID" value="GAW96810.1"/>
    <property type="molecule type" value="Genomic_DNA"/>
</dbReference>
<evidence type="ECO:0000259" key="2">
    <source>
        <dbReference type="Pfam" id="PF13145"/>
    </source>
</evidence>
<feature type="transmembrane region" description="Helical" evidence="1">
    <location>
        <begin position="12"/>
        <end position="30"/>
    </location>
</feature>
<dbReference type="Gene3D" id="3.10.50.40">
    <property type="match status" value="1"/>
</dbReference>
<evidence type="ECO:0000313" key="3">
    <source>
        <dbReference type="EMBL" id="GAW96810.1"/>
    </source>
</evidence>
<keyword evidence="1" id="KW-0472">Membrane</keyword>
<dbReference type="InterPro" id="IPR000297">
    <property type="entry name" value="PPIase_PpiC"/>
</dbReference>
<dbReference type="InterPro" id="IPR046357">
    <property type="entry name" value="PPIase_dom_sf"/>
</dbReference>
<accession>A0ABQ0MWS6</accession>
<proteinExistence type="predicted"/>
<feature type="domain" description="PpiC" evidence="2">
    <location>
        <begin position="118"/>
        <end position="243"/>
    </location>
</feature>
<dbReference type="Gene3D" id="1.10.4030.10">
    <property type="entry name" value="Porin chaperone SurA, peptide-binding domain"/>
    <property type="match status" value="1"/>
</dbReference>
<organism evidence="3 4">
    <name type="scientific">Colwellia marinimaniae</name>
    <dbReference type="NCBI Taxonomy" id="1513592"/>
    <lineage>
        <taxon>Bacteria</taxon>
        <taxon>Pseudomonadati</taxon>
        <taxon>Pseudomonadota</taxon>
        <taxon>Gammaproteobacteria</taxon>
        <taxon>Alteromonadales</taxon>
        <taxon>Colwelliaceae</taxon>
        <taxon>Colwellia</taxon>
    </lineage>
</organism>
<comment type="caution">
    <text evidence="3">The sequence shown here is derived from an EMBL/GenBank/DDBJ whole genome shotgun (WGS) entry which is preliminary data.</text>
</comment>
<dbReference type="RefSeq" id="WP_057181057.1">
    <property type="nucleotide sequence ID" value="NZ_BDQM01000019.1"/>
</dbReference>
<gene>
    <name evidence="3" type="ORF">MTCD1_02433</name>
</gene>